<keyword evidence="8 10" id="KW-0472">Membrane</keyword>
<dbReference type="Proteomes" id="UP001167796">
    <property type="component" value="Unassembled WGS sequence"/>
</dbReference>
<dbReference type="Pfam" id="PF01554">
    <property type="entry name" value="MatE"/>
    <property type="match status" value="2"/>
</dbReference>
<feature type="transmembrane region" description="Helical" evidence="10">
    <location>
        <begin position="199"/>
        <end position="224"/>
    </location>
</feature>
<evidence type="ECO:0000256" key="5">
    <source>
        <dbReference type="ARBA" id="ARBA00022692"/>
    </source>
</evidence>
<feature type="transmembrane region" description="Helical" evidence="10">
    <location>
        <begin position="21"/>
        <end position="42"/>
    </location>
</feature>
<comment type="caution">
    <text evidence="11">The sequence shown here is derived from an EMBL/GenBank/DDBJ whole genome shotgun (WGS) entry which is preliminary data.</text>
</comment>
<feature type="transmembrane region" description="Helical" evidence="10">
    <location>
        <begin position="95"/>
        <end position="120"/>
    </location>
</feature>
<dbReference type="PANTHER" id="PTHR43298">
    <property type="entry name" value="MULTIDRUG RESISTANCE PROTEIN NORM-RELATED"/>
    <property type="match status" value="1"/>
</dbReference>
<feature type="transmembrane region" description="Helical" evidence="10">
    <location>
        <begin position="140"/>
        <end position="158"/>
    </location>
</feature>
<evidence type="ECO:0000256" key="2">
    <source>
        <dbReference type="ARBA" id="ARBA00022448"/>
    </source>
</evidence>
<keyword evidence="12" id="KW-1185">Reference proteome</keyword>
<feature type="transmembrane region" description="Helical" evidence="10">
    <location>
        <begin position="395"/>
        <end position="416"/>
    </location>
</feature>
<dbReference type="InterPro" id="IPR048279">
    <property type="entry name" value="MdtK-like"/>
</dbReference>
<evidence type="ECO:0000256" key="10">
    <source>
        <dbReference type="SAM" id="Phobius"/>
    </source>
</evidence>
<reference evidence="11" key="1">
    <citation type="submission" date="2023-07" db="EMBL/GenBank/DDBJ databases">
        <authorList>
            <person name="Kim M.K."/>
        </authorList>
    </citation>
    <scope>NUCLEOTIDE SEQUENCE</scope>
    <source>
        <strain evidence="11">M29</strain>
    </source>
</reference>
<evidence type="ECO:0000313" key="11">
    <source>
        <dbReference type="EMBL" id="MDO7846330.1"/>
    </source>
</evidence>
<organism evidence="11 12">
    <name type="scientific">Hymenobacter mellowenesis</name>
    <dbReference type="NCBI Taxonomy" id="3063995"/>
    <lineage>
        <taxon>Bacteria</taxon>
        <taxon>Pseudomonadati</taxon>
        <taxon>Bacteroidota</taxon>
        <taxon>Cytophagia</taxon>
        <taxon>Cytophagales</taxon>
        <taxon>Hymenobacteraceae</taxon>
        <taxon>Hymenobacter</taxon>
    </lineage>
</organism>
<gene>
    <name evidence="11" type="ORF">Q5H92_08185</name>
</gene>
<evidence type="ECO:0000256" key="6">
    <source>
        <dbReference type="ARBA" id="ARBA00022989"/>
    </source>
</evidence>
<sequence>MHPPATASSRPNLTQGSILKALLTLALPIVFGNLLQTGYQLVDAFWVGRLGAGAVAAVAVSFPVNFLLIALGSGFSVAGSVLVAQNYGARNLPMVNHIAAQVLVLETGLALVLTAVAHWGSPLILRLIGVGPDIFAQADQFQRILFLGLAFNFGFLMFQALMRGVGEVRIPLYINIGTLALNFLLDPLFIYGWGPVPAFGVSGAAVATLITQALSMAVGMAVLLRGRSGIQLSFKGFKPDFALMGRAVKLGVPSSIELSARALGLSVMTVLAASFGTTVLATYGIGSRILALGIIPALGISLACSTLVAQNIGARNLPRAVQTANYAIGISFGGLLVVGLLGYLAAGPLVQFFLKGDEAVSRDAVEFVHIAVFSLCFTGAQQSVSGALRGSGNTLSAMMLTIIGVWVFQFPVAWYLSQHTALGFHGLWWSFVIANVLAAVLALLWYLRGDWKGQDLADPLQQDANVVAQLEDKP</sequence>
<feature type="transmembrane region" description="Helical" evidence="10">
    <location>
        <begin position="324"/>
        <end position="347"/>
    </location>
</feature>
<evidence type="ECO:0000313" key="12">
    <source>
        <dbReference type="Proteomes" id="UP001167796"/>
    </source>
</evidence>
<name>A0ABT9A904_9BACT</name>
<feature type="transmembrane region" description="Helical" evidence="10">
    <location>
        <begin position="54"/>
        <end position="83"/>
    </location>
</feature>
<keyword evidence="5 10" id="KW-0812">Transmembrane</keyword>
<comment type="subcellular location">
    <subcellularLocation>
        <location evidence="1">Cell membrane</location>
        <topology evidence="1">Multi-pass membrane protein</topology>
    </subcellularLocation>
</comment>
<keyword evidence="7" id="KW-0406">Ion transport</keyword>
<evidence type="ECO:0000256" key="4">
    <source>
        <dbReference type="ARBA" id="ARBA00022475"/>
    </source>
</evidence>
<keyword evidence="3" id="KW-0050">Antiport</keyword>
<dbReference type="RefSeq" id="WP_305011018.1">
    <property type="nucleotide sequence ID" value="NZ_JAUQSX010000003.1"/>
</dbReference>
<evidence type="ECO:0000256" key="9">
    <source>
        <dbReference type="ARBA" id="ARBA00031636"/>
    </source>
</evidence>
<feature type="transmembrane region" description="Helical" evidence="10">
    <location>
        <begin position="170"/>
        <end position="193"/>
    </location>
</feature>
<feature type="transmembrane region" description="Helical" evidence="10">
    <location>
        <begin position="289"/>
        <end position="312"/>
    </location>
</feature>
<keyword evidence="4" id="KW-1003">Cell membrane</keyword>
<keyword evidence="2" id="KW-0813">Transport</keyword>
<dbReference type="InterPro" id="IPR002528">
    <property type="entry name" value="MATE_fam"/>
</dbReference>
<proteinExistence type="predicted"/>
<dbReference type="PANTHER" id="PTHR43298:SF2">
    <property type="entry name" value="FMN_FAD EXPORTER YEEO-RELATED"/>
    <property type="match status" value="1"/>
</dbReference>
<protein>
    <recommendedName>
        <fullName evidence="9">Multidrug-efflux transporter</fullName>
    </recommendedName>
</protein>
<feature type="transmembrane region" description="Helical" evidence="10">
    <location>
        <begin position="262"/>
        <end position="283"/>
    </location>
</feature>
<dbReference type="PIRSF" id="PIRSF006603">
    <property type="entry name" value="DinF"/>
    <property type="match status" value="1"/>
</dbReference>
<feature type="transmembrane region" description="Helical" evidence="10">
    <location>
        <begin position="428"/>
        <end position="447"/>
    </location>
</feature>
<dbReference type="EMBL" id="JAUQSX010000003">
    <property type="protein sequence ID" value="MDO7846330.1"/>
    <property type="molecule type" value="Genomic_DNA"/>
</dbReference>
<dbReference type="InterPro" id="IPR050222">
    <property type="entry name" value="MATE_MdtK"/>
</dbReference>
<evidence type="ECO:0000256" key="1">
    <source>
        <dbReference type="ARBA" id="ARBA00004651"/>
    </source>
</evidence>
<evidence type="ECO:0000256" key="3">
    <source>
        <dbReference type="ARBA" id="ARBA00022449"/>
    </source>
</evidence>
<dbReference type="NCBIfam" id="TIGR00797">
    <property type="entry name" value="matE"/>
    <property type="match status" value="1"/>
</dbReference>
<evidence type="ECO:0000256" key="7">
    <source>
        <dbReference type="ARBA" id="ARBA00023065"/>
    </source>
</evidence>
<accession>A0ABT9A904</accession>
<evidence type="ECO:0000256" key="8">
    <source>
        <dbReference type="ARBA" id="ARBA00023136"/>
    </source>
</evidence>
<keyword evidence="6 10" id="KW-1133">Transmembrane helix</keyword>
<dbReference type="CDD" id="cd13142">
    <property type="entry name" value="MATE_like_12"/>
    <property type="match status" value="1"/>
</dbReference>